<dbReference type="GO" id="GO:0009252">
    <property type="term" value="P:peptidoglycan biosynthetic process"/>
    <property type="evidence" value="ECO:0007669"/>
    <property type="project" value="UniProtKB-UniRule"/>
</dbReference>
<keyword evidence="10" id="KW-1185">Reference proteome</keyword>
<dbReference type="Pfam" id="PF02618">
    <property type="entry name" value="YceG"/>
    <property type="match status" value="1"/>
</dbReference>
<organism evidence="9 10">
    <name type="scientific">Thermobispora bispora (strain ATCC 19993 / DSM 43833 / CBS 139.67 / JCM 10125 / KCTC 9307 / NBRC 14880 / R51)</name>
    <dbReference type="NCBI Taxonomy" id="469371"/>
    <lineage>
        <taxon>Bacteria</taxon>
        <taxon>Bacillati</taxon>
        <taxon>Actinomycetota</taxon>
        <taxon>Actinomycetes</taxon>
        <taxon>Streptosporangiales</taxon>
        <taxon>Streptosporangiaceae</taxon>
        <taxon>Thermobispora</taxon>
    </lineage>
</organism>
<evidence type="ECO:0000256" key="1">
    <source>
        <dbReference type="ARBA" id="ARBA00022475"/>
    </source>
</evidence>
<keyword evidence="1 7" id="KW-1003">Cell membrane</keyword>
<feature type="site" description="Important for catalytic activity" evidence="7">
    <location>
        <position position="265"/>
    </location>
</feature>
<protein>
    <recommendedName>
        <fullName evidence="7">Endolytic murein transglycosylase</fullName>
        <ecNumber evidence="7">4.2.2.29</ecNumber>
    </recommendedName>
    <alternativeName>
        <fullName evidence="7">Peptidoglycan lytic transglycosylase</fullName>
    </alternativeName>
    <alternativeName>
        <fullName evidence="7">Peptidoglycan polymerization terminase</fullName>
    </alternativeName>
</protein>
<evidence type="ECO:0000256" key="4">
    <source>
        <dbReference type="ARBA" id="ARBA00023136"/>
    </source>
</evidence>
<evidence type="ECO:0000256" key="5">
    <source>
        <dbReference type="ARBA" id="ARBA00023239"/>
    </source>
</evidence>
<dbReference type="PANTHER" id="PTHR30518:SF2">
    <property type="entry name" value="ENDOLYTIC MUREIN TRANSGLYCOSYLASE"/>
    <property type="match status" value="1"/>
</dbReference>
<dbReference type="GO" id="GO:0008932">
    <property type="term" value="F:lytic endotransglycosylase activity"/>
    <property type="evidence" value="ECO:0007669"/>
    <property type="project" value="UniProtKB-UniRule"/>
</dbReference>
<dbReference type="KEGG" id="tbi:Tbis_2044"/>
<proteinExistence type="inferred from homology"/>
<dbReference type="PANTHER" id="PTHR30518">
    <property type="entry name" value="ENDOLYTIC MUREIN TRANSGLYCOSYLASE"/>
    <property type="match status" value="1"/>
</dbReference>
<dbReference type="Gene3D" id="3.30.1490.480">
    <property type="entry name" value="Endolytic murein transglycosylase"/>
    <property type="match status" value="1"/>
</dbReference>
<dbReference type="Proteomes" id="UP000006640">
    <property type="component" value="Chromosome"/>
</dbReference>
<dbReference type="EMBL" id="CP001874">
    <property type="protein sequence ID" value="ADG88756.1"/>
    <property type="molecule type" value="Genomic_DNA"/>
</dbReference>
<dbReference type="CDD" id="cd08010">
    <property type="entry name" value="MltG_like"/>
    <property type="match status" value="1"/>
</dbReference>
<dbReference type="HAMAP" id="MF_02065">
    <property type="entry name" value="MltG"/>
    <property type="match status" value="1"/>
</dbReference>
<evidence type="ECO:0000256" key="8">
    <source>
        <dbReference type="SAM" id="MobiDB-lite"/>
    </source>
</evidence>
<evidence type="ECO:0000256" key="7">
    <source>
        <dbReference type="HAMAP-Rule" id="MF_02065"/>
    </source>
</evidence>
<keyword evidence="3 7" id="KW-1133">Transmembrane helix</keyword>
<gene>
    <name evidence="7" type="primary">mltG</name>
    <name evidence="9" type="ordered locus">Tbis_2044</name>
</gene>
<dbReference type="AlphaFoldDB" id="D6Y200"/>
<keyword evidence="5 7" id="KW-0456">Lyase</keyword>
<evidence type="ECO:0000256" key="6">
    <source>
        <dbReference type="ARBA" id="ARBA00023316"/>
    </source>
</evidence>
<feature type="region of interest" description="Disordered" evidence="8">
    <location>
        <begin position="12"/>
        <end position="40"/>
    </location>
</feature>
<keyword evidence="4 7" id="KW-0472">Membrane</keyword>
<reference evidence="9 10" key="1">
    <citation type="submission" date="2010-01" db="EMBL/GenBank/DDBJ databases">
        <title>The complete genome of Thermobispora bispora DSM 43833.</title>
        <authorList>
            <consortium name="US DOE Joint Genome Institute (JGI-PGF)"/>
            <person name="Lucas S."/>
            <person name="Copeland A."/>
            <person name="Lapidus A."/>
            <person name="Glavina del Rio T."/>
            <person name="Dalin E."/>
            <person name="Tice H."/>
            <person name="Bruce D."/>
            <person name="Goodwin L."/>
            <person name="Pitluck S."/>
            <person name="Kyrpides N."/>
            <person name="Mavromatis K."/>
            <person name="Ivanova N."/>
            <person name="Mikhailova N."/>
            <person name="Chertkov O."/>
            <person name="Brettin T."/>
            <person name="Detter J.C."/>
            <person name="Han C."/>
            <person name="Larimer F."/>
            <person name="Land M."/>
            <person name="Hauser L."/>
            <person name="Markowitz V."/>
            <person name="Cheng J.-F."/>
            <person name="Hugenholtz P."/>
            <person name="Woyke T."/>
            <person name="Wu D."/>
            <person name="Jando M."/>
            <person name="Schneider S."/>
            <person name="Klenk H.-P."/>
            <person name="Eisen J.A."/>
        </authorList>
    </citation>
    <scope>NUCLEOTIDE SEQUENCE [LARGE SCALE GENOMIC DNA]</scope>
    <source>
        <strain evidence="10">ATCC 19993 / DSM 43833 / CBS 139.67 / JCM 10125 / KCTC 9307 / NBRC 14880 / R51</strain>
    </source>
</reference>
<comment type="similarity">
    <text evidence="7">Belongs to the transglycosylase MltG family.</text>
</comment>
<dbReference type="GO" id="GO:0071555">
    <property type="term" value="P:cell wall organization"/>
    <property type="evidence" value="ECO:0007669"/>
    <property type="project" value="UniProtKB-KW"/>
</dbReference>
<dbReference type="RefSeq" id="WP_013132289.1">
    <property type="nucleotide sequence ID" value="NC_014165.1"/>
</dbReference>
<name>D6Y200_THEBD</name>
<keyword evidence="6 7" id="KW-0961">Cell wall biogenesis/degradation</keyword>
<comment type="function">
    <text evidence="7">Functions as a peptidoglycan terminase that cleaves nascent peptidoglycan strands endolytically to terminate their elongation.</text>
</comment>
<evidence type="ECO:0000313" key="10">
    <source>
        <dbReference type="Proteomes" id="UP000006640"/>
    </source>
</evidence>
<accession>D6Y200</accession>
<dbReference type="OrthoDB" id="9814591at2"/>
<dbReference type="GO" id="GO:0005886">
    <property type="term" value="C:plasma membrane"/>
    <property type="evidence" value="ECO:0007669"/>
    <property type="project" value="UniProtKB-SubCell"/>
</dbReference>
<sequence length="385" mass="42988">MNDVDLDFLLGDAEDERPSRRRPPGSRVQQRRSRKRRRRQRRKGYIATVFAMLVIVGVLGGGVYYGVNVAREVLTPKDFTGEGHGEVEVEVKEGATATDVAQLLEKEGVVASARTFLNVIGAAGKTSSLQPGVYTLRKGMSAEAALKAMLDPGNKVVNRVTIREGLRLSKIFTELSTATGRPVEEFQKAAKEDIGLPSYAKGRLEGFAFPATYDISPKDTPKTILSRMVERFVQTAERLDLERRAKELGYTPRQIMIIASIVQAESGRLEDMPKVARVIYNRLSRNPPMKLEMDSTLMYGLGKYGIAATNEDLKSDSPYNTYRRYGLPPGPICNPGDHAIEAALNPADGNWLWFVTVDPKRGITKFTDKESEFWKLREEFNRNRG</sequence>
<comment type="catalytic activity">
    <reaction evidence="7">
        <text>a peptidoglycan chain = a peptidoglycan chain with N-acetyl-1,6-anhydromuramyl-[peptide] at the reducing end + a peptidoglycan chain with N-acetylglucosamine at the non-reducing end.</text>
        <dbReference type="EC" id="4.2.2.29"/>
    </reaction>
</comment>
<dbReference type="STRING" id="469371.Tbis_2044"/>
<keyword evidence="2 7" id="KW-0812">Transmembrane</keyword>
<comment type="subcellular location">
    <subcellularLocation>
        <location evidence="7">Cell membrane</location>
        <topology evidence="7">Single-pass membrane protein</topology>
    </subcellularLocation>
</comment>
<feature type="compositionally biased region" description="Basic residues" evidence="8">
    <location>
        <begin position="19"/>
        <end position="40"/>
    </location>
</feature>
<evidence type="ECO:0000256" key="2">
    <source>
        <dbReference type="ARBA" id="ARBA00022692"/>
    </source>
</evidence>
<evidence type="ECO:0000256" key="3">
    <source>
        <dbReference type="ARBA" id="ARBA00022989"/>
    </source>
</evidence>
<dbReference type="InterPro" id="IPR003770">
    <property type="entry name" value="MLTG-like"/>
</dbReference>
<dbReference type="HOGENOM" id="CLU_025574_4_0_11"/>
<evidence type="ECO:0000313" key="9">
    <source>
        <dbReference type="EMBL" id="ADG88756.1"/>
    </source>
</evidence>
<dbReference type="eggNOG" id="COG1559">
    <property type="taxonomic scope" value="Bacteria"/>
</dbReference>
<dbReference type="EC" id="4.2.2.29" evidence="7"/>
<feature type="transmembrane region" description="Helical" evidence="7">
    <location>
        <begin position="44"/>
        <end position="67"/>
    </location>
</feature>
<dbReference type="NCBIfam" id="TIGR00247">
    <property type="entry name" value="endolytic transglycosylase MltG"/>
    <property type="match status" value="1"/>
</dbReference>